<feature type="region of interest" description="Disordered" evidence="6">
    <location>
        <begin position="584"/>
        <end position="615"/>
    </location>
</feature>
<dbReference type="SMART" id="SM00355">
    <property type="entry name" value="ZnF_C2H2"/>
    <property type="match status" value="3"/>
</dbReference>
<dbReference type="Proteomes" id="UP001498476">
    <property type="component" value="Unassembled WGS sequence"/>
</dbReference>
<accession>A0ABR1H182</accession>
<evidence type="ECO:0000313" key="10">
    <source>
        <dbReference type="EMBL" id="KAK7414822.1"/>
    </source>
</evidence>
<protein>
    <submittedName>
        <fullName evidence="10">Uncharacterized protein</fullName>
    </submittedName>
</protein>
<feature type="compositionally biased region" description="Polar residues" evidence="6">
    <location>
        <begin position="23"/>
        <end position="37"/>
    </location>
</feature>
<dbReference type="InterPro" id="IPR013087">
    <property type="entry name" value="Znf_C2H2_type"/>
</dbReference>
<evidence type="ECO:0000256" key="4">
    <source>
        <dbReference type="PROSITE-ProRule" id="PRU00042"/>
    </source>
</evidence>
<keyword evidence="11" id="KW-1185">Reference proteome</keyword>
<dbReference type="PROSITE" id="PS00028">
    <property type="entry name" value="ZINC_FINGER_C2H2_1"/>
    <property type="match status" value="1"/>
</dbReference>
<dbReference type="PANTHER" id="PTHR11850">
    <property type="entry name" value="HOMEOBOX PROTEIN TRANSCRIPTION FACTORS"/>
    <property type="match status" value="1"/>
</dbReference>
<evidence type="ECO:0000256" key="3">
    <source>
        <dbReference type="ARBA" id="ARBA00023242"/>
    </source>
</evidence>
<dbReference type="Gene3D" id="1.10.10.60">
    <property type="entry name" value="Homeodomain-like"/>
    <property type="match status" value="1"/>
</dbReference>
<name>A0ABR1H182_9HYPO</name>
<comment type="subcellular location">
    <subcellularLocation>
        <location evidence="5">Nucleus</location>
    </subcellularLocation>
</comment>
<evidence type="ECO:0000259" key="9">
    <source>
        <dbReference type="PROSITE" id="PS51340"/>
    </source>
</evidence>
<dbReference type="InterPro" id="IPR050224">
    <property type="entry name" value="TALE_homeobox"/>
</dbReference>
<dbReference type="Gene3D" id="3.30.160.60">
    <property type="entry name" value="Classic Zinc Finger"/>
    <property type="match status" value="1"/>
</dbReference>
<dbReference type="CDD" id="cd00086">
    <property type="entry name" value="homeodomain"/>
    <property type="match status" value="1"/>
</dbReference>
<feature type="region of interest" description="Disordered" evidence="6">
    <location>
        <begin position="104"/>
        <end position="208"/>
    </location>
</feature>
<dbReference type="Pfam" id="PF03473">
    <property type="entry name" value="MOSC"/>
    <property type="match status" value="1"/>
</dbReference>
<sequence>MPMSLTSFNVTTETTSTPSESTDMFNTEFESPTTYPSNAKLPSKIGARFSREAVSVLRQWLSAHKDRPYPNEEEKEMLQRQIGLNKTQIANWFANARRRAMMQHQPRVTEPHVAQSSTRPVEIPRRPGTPTTGSRNRHLNPLDRWFDSPPEDEPATVTAIARAIGSEQSSPSRTSSGSRGSSTSAVLSHSRPRFKKRSSKRRRNVTRALGNPLNRFQCTFCTETFKTKHDWQRHEKSLHIPLERWICAPDGPVVVREHSNQSYCAFCGEADPDASHVESHNPALCQERTFSRKDHLKQHLRLVHDTALVEELTGHWKIPLLQVRSRCGFCGISMDTWEFRMNHLADHFKMGQTMAAWEGDWGFDDDVLKMVENSIPPYLIDSDRRTPDPYMASRAPVGSPRHAYELIQSELIWFLQNHVHETGGVPSHEVLQLEGCRIIFAAEAIMVNETTTASNPSSWLRELITSREDIAQRAQFGPIRSHAESALFTPKLHGKKTLFESCPLEAQLRDFVRARWILDHRPLSCSELQVEVCRIISGIAQEFSALRYNAVSNWLIMLIGSSTSWLDGFRKRAYDSIDEDTLRTGLGPGRRAPEQAEATTIQHTPVDTSRALKTTDPDHRPPWVLTKLFFLNDANFHRWQAMELGRWVLATMSPNNPNRHTPSDEELQHQARCILYNDDDPLNPTAADNAEWLRRFKRDFNILDQSGPDEIIGLRIYPIKSCRGFEVKSARLLRTGFDLDRNWMFVTNEDREFITIRTNSDMTLIRTAYDAVADHLLITIKGRDCNIKIPAHPSDQWLRENTVLAKARIWGEETDGWEYPADLTRPISEFLKMDVRLVHKGPKPRVLRGCGAPNLLGRTEATRFADMMPVLVTSMTSMTQLNERLVREGEDEIEIERFRPNVIIRGSEPWNEDSWKSLRINPGDKGGPLDMDVVSRCLRCRVPNVDPETAEKHIRQPWKELMKFRRIDPGLTFKPSFGMLCVPRDEGLVEVGRRLQVTGVTDDHFFVSPMR</sequence>
<evidence type="ECO:0000259" key="7">
    <source>
        <dbReference type="PROSITE" id="PS50071"/>
    </source>
</evidence>
<keyword evidence="4" id="KW-0862">Zinc</keyword>
<feature type="compositionally biased region" description="Basic residues" evidence="6">
    <location>
        <begin position="190"/>
        <end position="205"/>
    </location>
</feature>
<dbReference type="SUPFAM" id="SSF141673">
    <property type="entry name" value="MOSC N-terminal domain-like"/>
    <property type="match status" value="1"/>
</dbReference>
<dbReference type="PROSITE" id="PS50157">
    <property type="entry name" value="ZINC_FINGER_C2H2_2"/>
    <property type="match status" value="1"/>
</dbReference>
<keyword evidence="2 5" id="KW-0371">Homeobox</keyword>
<dbReference type="Pfam" id="PF05920">
    <property type="entry name" value="Homeobox_KN"/>
    <property type="match status" value="1"/>
</dbReference>
<keyword evidence="1 5" id="KW-0238">DNA-binding</keyword>
<feature type="domain" description="MOSC" evidence="9">
    <location>
        <begin position="845"/>
        <end position="998"/>
    </location>
</feature>
<feature type="domain" description="Homeobox" evidence="7">
    <location>
        <begin position="40"/>
        <end position="103"/>
    </location>
</feature>
<dbReference type="SUPFAM" id="SSF50800">
    <property type="entry name" value="PK beta-barrel domain-like"/>
    <property type="match status" value="1"/>
</dbReference>
<feature type="compositionally biased region" description="Low complexity" evidence="6">
    <location>
        <begin position="169"/>
        <end position="184"/>
    </location>
</feature>
<dbReference type="EMBL" id="JAZAVJ010000094">
    <property type="protein sequence ID" value="KAK7414822.1"/>
    <property type="molecule type" value="Genomic_DNA"/>
</dbReference>
<dbReference type="SMART" id="SM00389">
    <property type="entry name" value="HOX"/>
    <property type="match status" value="1"/>
</dbReference>
<feature type="domain" description="C2H2-type" evidence="8">
    <location>
        <begin position="216"/>
        <end position="239"/>
    </location>
</feature>
<evidence type="ECO:0000313" key="11">
    <source>
        <dbReference type="Proteomes" id="UP001498476"/>
    </source>
</evidence>
<comment type="caution">
    <text evidence="10">The sequence shown here is derived from an EMBL/GenBank/DDBJ whole genome shotgun (WGS) entry which is preliminary data.</text>
</comment>
<feature type="region of interest" description="Disordered" evidence="6">
    <location>
        <begin position="1"/>
        <end position="38"/>
    </location>
</feature>
<evidence type="ECO:0000259" key="8">
    <source>
        <dbReference type="PROSITE" id="PS50157"/>
    </source>
</evidence>
<keyword evidence="4" id="KW-0863">Zinc-finger</keyword>
<dbReference type="InterPro" id="IPR009057">
    <property type="entry name" value="Homeodomain-like_sf"/>
</dbReference>
<keyword evidence="4" id="KW-0479">Metal-binding</keyword>
<dbReference type="PROSITE" id="PS50071">
    <property type="entry name" value="HOMEOBOX_2"/>
    <property type="match status" value="1"/>
</dbReference>
<dbReference type="InterPro" id="IPR001356">
    <property type="entry name" value="HD"/>
</dbReference>
<dbReference type="InterPro" id="IPR005302">
    <property type="entry name" value="MoCF_Sase_C"/>
</dbReference>
<gene>
    <name evidence="10" type="ORF">QQX98_006337</name>
</gene>
<dbReference type="SUPFAM" id="SSF46689">
    <property type="entry name" value="Homeodomain-like"/>
    <property type="match status" value="1"/>
</dbReference>
<reference evidence="10 11" key="1">
    <citation type="journal article" date="2025" name="Microbiol. Resour. Announc.">
        <title>Draft genome sequences for Neonectria magnoliae and Neonectria punicea, canker pathogens of Liriodendron tulipifera and Acer saccharum in West Virginia.</title>
        <authorList>
            <person name="Petronek H.M."/>
            <person name="Kasson M.T."/>
            <person name="Metheny A.M."/>
            <person name="Stauder C.M."/>
            <person name="Lovett B."/>
            <person name="Lynch S.C."/>
            <person name="Garnas J.R."/>
            <person name="Kasson L.R."/>
            <person name="Stajich J.E."/>
        </authorList>
    </citation>
    <scope>NUCLEOTIDE SEQUENCE [LARGE SCALE GENOMIC DNA]</scope>
    <source>
        <strain evidence="10 11">NRRL 64653</strain>
    </source>
</reference>
<feature type="DNA-binding region" description="Homeobox" evidence="5">
    <location>
        <begin position="42"/>
        <end position="104"/>
    </location>
</feature>
<dbReference type="InterPro" id="IPR005303">
    <property type="entry name" value="MOCOS_middle"/>
</dbReference>
<keyword evidence="3 5" id="KW-0539">Nucleus</keyword>
<organism evidence="10 11">
    <name type="scientific">Neonectria punicea</name>
    <dbReference type="NCBI Taxonomy" id="979145"/>
    <lineage>
        <taxon>Eukaryota</taxon>
        <taxon>Fungi</taxon>
        <taxon>Dikarya</taxon>
        <taxon>Ascomycota</taxon>
        <taxon>Pezizomycotina</taxon>
        <taxon>Sordariomycetes</taxon>
        <taxon>Hypocreomycetidae</taxon>
        <taxon>Hypocreales</taxon>
        <taxon>Nectriaceae</taxon>
        <taxon>Neonectria</taxon>
    </lineage>
</organism>
<evidence type="ECO:0000256" key="1">
    <source>
        <dbReference type="ARBA" id="ARBA00023125"/>
    </source>
</evidence>
<dbReference type="Pfam" id="PF03476">
    <property type="entry name" value="MOSC_N"/>
    <property type="match status" value="1"/>
</dbReference>
<feature type="compositionally biased region" description="Polar residues" evidence="6">
    <location>
        <begin position="597"/>
        <end position="607"/>
    </location>
</feature>
<dbReference type="InterPro" id="IPR011037">
    <property type="entry name" value="Pyrv_Knase-like_insert_dom_sf"/>
</dbReference>
<dbReference type="PROSITE" id="PS51340">
    <property type="entry name" value="MOSC"/>
    <property type="match status" value="1"/>
</dbReference>
<evidence type="ECO:0000256" key="6">
    <source>
        <dbReference type="SAM" id="MobiDB-lite"/>
    </source>
</evidence>
<feature type="compositionally biased region" description="Low complexity" evidence="6">
    <location>
        <begin position="1"/>
        <end position="22"/>
    </location>
</feature>
<proteinExistence type="predicted"/>
<evidence type="ECO:0000256" key="2">
    <source>
        <dbReference type="ARBA" id="ARBA00023155"/>
    </source>
</evidence>
<dbReference type="InterPro" id="IPR008422">
    <property type="entry name" value="KN_HD"/>
</dbReference>
<evidence type="ECO:0000256" key="5">
    <source>
        <dbReference type="PROSITE-ProRule" id="PRU00108"/>
    </source>
</evidence>